<feature type="transmembrane region" description="Helical" evidence="1">
    <location>
        <begin position="43"/>
        <end position="66"/>
    </location>
</feature>
<feature type="transmembrane region" description="Helical" evidence="1">
    <location>
        <begin position="102"/>
        <end position="126"/>
    </location>
</feature>
<feature type="transmembrane region" description="Helical" evidence="1">
    <location>
        <begin position="78"/>
        <end position="96"/>
    </location>
</feature>
<name>A0ABY5NJS0_9MICO</name>
<dbReference type="InterPro" id="IPR052712">
    <property type="entry name" value="Acid_resist_chaperone_HdeD"/>
</dbReference>
<protein>
    <submittedName>
        <fullName evidence="2">DUF308 domain-containing protein</fullName>
    </submittedName>
</protein>
<feature type="transmembrane region" description="Helical" evidence="1">
    <location>
        <begin position="133"/>
        <end position="155"/>
    </location>
</feature>
<proteinExistence type="predicted"/>
<sequence>MSTAESSAGKTAVNGIRTAFGVGGVIALIVGILILVWPGHTAAVITAIIAIYAIAGGLVYAGLGIFSKAMGGWSRIGHIILGILFIIAGIIAFANLGATTAWLAVFLGILVGIMWIIEGVVALTALGGSKSKGWSLFFAILSIVAGLIVLFSPLWSAVVLWWLFGISLVVLGIIQIVRAFTFSSKDL</sequence>
<feature type="transmembrane region" description="Helical" evidence="1">
    <location>
        <begin position="161"/>
        <end position="181"/>
    </location>
</feature>
<organism evidence="2 3">
    <name type="scientific">Microbacterium elymi</name>
    <dbReference type="NCBI Taxonomy" id="2909587"/>
    <lineage>
        <taxon>Bacteria</taxon>
        <taxon>Bacillati</taxon>
        <taxon>Actinomycetota</taxon>
        <taxon>Actinomycetes</taxon>
        <taxon>Micrococcales</taxon>
        <taxon>Microbacteriaceae</taxon>
        <taxon>Microbacterium</taxon>
    </lineage>
</organism>
<dbReference type="EMBL" id="CP091139">
    <property type="protein sequence ID" value="UUT35421.1"/>
    <property type="molecule type" value="Genomic_DNA"/>
</dbReference>
<keyword evidence="1" id="KW-1133">Transmembrane helix</keyword>
<accession>A0ABY5NJS0</accession>
<evidence type="ECO:0000313" key="3">
    <source>
        <dbReference type="Proteomes" id="UP001054811"/>
    </source>
</evidence>
<reference evidence="2" key="1">
    <citation type="submission" date="2022-01" db="EMBL/GenBank/DDBJ databases">
        <title>Microbacterium eymi and Microbacterium rhizovicinus sp. nov., isolated from the rhizospheric soil of Elymus tsukushiensis, a plant native to the Dokdo Islands, Republic of Korea.</title>
        <authorList>
            <person name="Hwang Y.J."/>
        </authorList>
    </citation>
    <scope>NUCLEOTIDE SEQUENCE</scope>
    <source>
        <strain evidence="2">KUDC0405</strain>
    </source>
</reference>
<dbReference type="PANTHER" id="PTHR34989">
    <property type="entry name" value="PROTEIN HDED"/>
    <property type="match status" value="1"/>
</dbReference>
<gene>
    <name evidence="2" type="ORF">L2X98_18635</name>
</gene>
<dbReference type="PANTHER" id="PTHR34989:SF1">
    <property type="entry name" value="PROTEIN HDED"/>
    <property type="match status" value="1"/>
</dbReference>
<keyword evidence="1" id="KW-0472">Membrane</keyword>
<evidence type="ECO:0000256" key="1">
    <source>
        <dbReference type="SAM" id="Phobius"/>
    </source>
</evidence>
<dbReference type="Proteomes" id="UP001054811">
    <property type="component" value="Chromosome"/>
</dbReference>
<feature type="transmembrane region" description="Helical" evidence="1">
    <location>
        <begin position="12"/>
        <end position="37"/>
    </location>
</feature>
<dbReference type="InterPro" id="IPR005325">
    <property type="entry name" value="DUF308_memb"/>
</dbReference>
<dbReference type="Pfam" id="PF03729">
    <property type="entry name" value="DUF308"/>
    <property type="match status" value="2"/>
</dbReference>
<keyword evidence="1" id="KW-0812">Transmembrane</keyword>
<dbReference type="RefSeq" id="WP_259612016.1">
    <property type="nucleotide sequence ID" value="NZ_CP091139.2"/>
</dbReference>
<evidence type="ECO:0000313" key="2">
    <source>
        <dbReference type="EMBL" id="UUT35421.1"/>
    </source>
</evidence>
<keyword evidence="3" id="KW-1185">Reference proteome</keyword>